<comment type="caution">
    <text evidence="2">The sequence shown here is derived from an EMBL/GenBank/DDBJ whole genome shotgun (WGS) entry which is preliminary data.</text>
</comment>
<feature type="compositionally biased region" description="Basic and acidic residues" evidence="1">
    <location>
        <begin position="8"/>
        <end position="29"/>
    </location>
</feature>
<keyword evidence="3" id="KW-1185">Reference proteome</keyword>
<evidence type="ECO:0000313" key="3">
    <source>
        <dbReference type="Proteomes" id="UP000053573"/>
    </source>
</evidence>
<evidence type="ECO:0000313" key="2">
    <source>
        <dbReference type="EMBL" id="KLJ08158.1"/>
    </source>
</evidence>
<feature type="region of interest" description="Disordered" evidence="1">
    <location>
        <begin position="1"/>
        <end position="67"/>
    </location>
</feature>
<dbReference type="AlphaFoldDB" id="A0A0H1BAM4"/>
<reference evidence="3" key="1">
    <citation type="journal article" date="2015" name="PLoS Genet.">
        <title>The dynamic genome and transcriptome of the human fungal pathogen Blastomyces and close relative Emmonsia.</title>
        <authorList>
            <person name="Munoz J.F."/>
            <person name="Gauthier G.M."/>
            <person name="Desjardins C.A."/>
            <person name="Gallo J.E."/>
            <person name="Holder J."/>
            <person name="Sullivan T.D."/>
            <person name="Marty A.J."/>
            <person name="Carmen J.C."/>
            <person name="Chen Z."/>
            <person name="Ding L."/>
            <person name="Gujja S."/>
            <person name="Magrini V."/>
            <person name="Misas E."/>
            <person name="Mitreva M."/>
            <person name="Priest M."/>
            <person name="Saif S."/>
            <person name="Whiston E.A."/>
            <person name="Young S."/>
            <person name="Zeng Q."/>
            <person name="Goldman W.E."/>
            <person name="Mardis E.R."/>
            <person name="Taylor J.W."/>
            <person name="McEwen J.G."/>
            <person name="Clay O.K."/>
            <person name="Klein B.S."/>
            <person name="Cuomo C.A."/>
        </authorList>
    </citation>
    <scope>NUCLEOTIDE SEQUENCE [LARGE SCALE GENOMIC DNA]</scope>
    <source>
        <strain evidence="3">UAMH 139</strain>
    </source>
</reference>
<proteinExistence type="predicted"/>
<accession>A0A0H1BAM4</accession>
<protein>
    <submittedName>
        <fullName evidence="2">Uncharacterized protein</fullName>
    </submittedName>
</protein>
<evidence type="ECO:0000256" key="1">
    <source>
        <dbReference type="SAM" id="MobiDB-lite"/>
    </source>
</evidence>
<dbReference type="Proteomes" id="UP000053573">
    <property type="component" value="Unassembled WGS sequence"/>
</dbReference>
<organism evidence="2 3">
    <name type="scientific">Blastomyces silverae</name>
    <dbReference type="NCBI Taxonomy" id="2060906"/>
    <lineage>
        <taxon>Eukaryota</taxon>
        <taxon>Fungi</taxon>
        <taxon>Dikarya</taxon>
        <taxon>Ascomycota</taxon>
        <taxon>Pezizomycotina</taxon>
        <taxon>Eurotiomycetes</taxon>
        <taxon>Eurotiomycetidae</taxon>
        <taxon>Onygenales</taxon>
        <taxon>Ajellomycetaceae</taxon>
        <taxon>Blastomyces</taxon>
    </lineage>
</organism>
<feature type="compositionally biased region" description="Gly residues" evidence="1">
    <location>
        <begin position="30"/>
        <end position="41"/>
    </location>
</feature>
<sequence length="67" mass="7284">MSRRRGSRATEEGEERDRHGRVGEERRLGGGESRSGTGYRGGTWPADFCGGGTCRYLPPRRSSLVGG</sequence>
<dbReference type="EMBL" id="LDEV01002656">
    <property type="protein sequence ID" value="KLJ08158.1"/>
    <property type="molecule type" value="Genomic_DNA"/>
</dbReference>
<name>A0A0H1BAM4_9EURO</name>
<gene>
    <name evidence="2" type="ORF">EMPG_16397</name>
</gene>